<dbReference type="GO" id="GO:0051992">
    <property type="term" value="F:UDP-N-acetylmuramoyl-L-alanyl-D-glutamyl-meso-2,6-diaminopimelyl-D-alanyl-D-alanine:undecaprenyl-phosphate transferase activity"/>
    <property type="evidence" value="ECO:0007669"/>
    <property type="project" value="RHEA"/>
</dbReference>
<evidence type="ECO:0000256" key="7">
    <source>
        <dbReference type="PIRSR" id="PIRSR600715-1"/>
    </source>
</evidence>
<comment type="function">
    <text evidence="6">Catalyzes the initial step of the lipid cycle reactions in the biosynthesis of the cell wall peptidoglycan: transfers peptidoglycan precursor phospho-MurNAc-pentapeptide from UDP-MurNAc-pentapeptide onto the lipid carrier undecaprenyl phosphate, yielding undecaprenyl-pyrophosphoryl-MurNAc-pentapeptide, known as lipid I.</text>
</comment>
<keyword evidence="6 7" id="KW-0460">Magnesium</keyword>
<dbReference type="InterPro" id="IPR000715">
    <property type="entry name" value="Glycosyl_transferase_4"/>
</dbReference>
<dbReference type="AlphaFoldDB" id="A0A1F4V4P5"/>
<feature type="transmembrane region" description="Helical" evidence="6">
    <location>
        <begin position="77"/>
        <end position="94"/>
    </location>
</feature>
<gene>
    <name evidence="6" type="primary">mraY</name>
    <name evidence="8" type="ORF">A2982_01720</name>
</gene>
<dbReference type="EC" id="2.7.8.13" evidence="6"/>
<feature type="transmembrane region" description="Helical" evidence="6">
    <location>
        <begin position="222"/>
        <end position="240"/>
    </location>
</feature>
<feature type="transmembrane region" description="Helical" evidence="6">
    <location>
        <begin position="196"/>
        <end position="215"/>
    </location>
</feature>
<dbReference type="GO" id="GO:0008963">
    <property type="term" value="F:phospho-N-acetylmuramoyl-pentapeptide-transferase activity"/>
    <property type="evidence" value="ECO:0007669"/>
    <property type="project" value="UniProtKB-UniRule"/>
</dbReference>
<evidence type="ECO:0000313" key="8">
    <source>
        <dbReference type="EMBL" id="OGC52185.1"/>
    </source>
</evidence>
<dbReference type="Pfam" id="PF00953">
    <property type="entry name" value="Glycos_transf_4"/>
    <property type="match status" value="1"/>
</dbReference>
<comment type="caution">
    <text evidence="8">The sequence shown here is derived from an EMBL/GenBank/DDBJ whole genome shotgun (WGS) entry which is preliminary data.</text>
</comment>
<reference evidence="8 9" key="1">
    <citation type="journal article" date="2016" name="Nat. Commun.">
        <title>Thousands of microbial genomes shed light on interconnected biogeochemical processes in an aquifer system.</title>
        <authorList>
            <person name="Anantharaman K."/>
            <person name="Brown C.T."/>
            <person name="Hug L.A."/>
            <person name="Sharon I."/>
            <person name="Castelle C.J."/>
            <person name="Probst A.J."/>
            <person name="Thomas B.C."/>
            <person name="Singh A."/>
            <person name="Wilkins M.J."/>
            <person name="Karaoz U."/>
            <person name="Brodie E.L."/>
            <person name="Williams K.H."/>
            <person name="Hubbard S.S."/>
            <person name="Banfield J.F."/>
        </authorList>
    </citation>
    <scope>NUCLEOTIDE SEQUENCE [LARGE SCALE GENOMIC DNA]</scope>
</reference>
<comment type="catalytic activity">
    <reaction evidence="6">
        <text>UDP-N-acetyl-alpha-D-muramoyl-L-alanyl-gamma-D-glutamyl-meso-2,6-diaminopimeloyl-D-alanyl-D-alanine + di-trans,octa-cis-undecaprenyl phosphate = di-trans,octa-cis-undecaprenyl diphospho-N-acetyl-alpha-D-muramoyl-L-alanyl-D-glutamyl-meso-2,6-diaminopimeloyl-D-alanyl-D-alanine + UMP</text>
        <dbReference type="Rhea" id="RHEA:28386"/>
        <dbReference type="ChEBI" id="CHEBI:57865"/>
        <dbReference type="ChEBI" id="CHEBI:60392"/>
        <dbReference type="ChEBI" id="CHEBI:61386"/>
        <dbReference type="ChEBI" id="CHEBI:61387"/>
        <dbReference type="EC" id="2.7.8.13"/>
    </reaction>
</comment>
<organism evidence="8 9">
    <name type="scientific">candidate division WWE3 bacterium RIFCSPLOWO2_01_FULL_39_13</name>
    <dbReference type="NCBI Taxonomy" id="1802624"/>
    <lineage>
        <taxon>Bacteria</taxon>
        <taxon>Katanobacteria</taxon>
    </lineage>
</organism>
<keyword evidence="6" id="KW-0132">Cell division</keyword>
<sequence length="366" mass="41397">MLDYIIIALASFFITFLISFPFINLLYKFNIRRVSKIDLEKALPGRKVKFGTPIMGGTVIIISTLILLFLFLRGWKYYPMISAVLIIGGIFGAVDEYINTLGRTITAIRISRKNGEGRSLITVNKWFAPIKKVLMIPWKMFEEALRVMGSEQRGLKSHYKFILHLLIAGIAIAFFIDKQHSAAIYIPFAGNFFLGYFYYPILAFLLLFFANAFGITDGMDGLSAGTHSIVFLAYAILATFLGYTEVAYLCFILFGAELAFLYFNIFPARMEMSDVGTLPLGMLLVLSAAIIHREISLIFIGAIFIIEILSSVSQQWFVKLRGKRIFLVAPIHHHFEKLGWPETKVTMRFWLFTAISAMLGLVIALL</sequence>
<dbReference type="PANTHER" id="PTHR22926:SF5">
    <property type="entry name" value="PHOSPHO-N-ACETYLMURAMOYL-PENTAPEPTIDE-TRANSFERASE HOMOLOG"/>
    <property type="match status" value="1"/>
</dbReference>
<dbReference type="HAMAP" id="MF_00038">
    <property type="entry name" value="MraY"/>
    <property type="match status" value="1"/>
</dbReference>
<comment type="cofactor">
    <cofactor evidence="6 7">
        <name>Mg(2+)</name>
        <dbReference type="ChEBI" id="CHEBI:18420"/>
    </cofactor>
</comment>
<accession>A0A1F4V4P5</accession>
<comment type="subcellular location">
    <subcellularLocation>
        <location evidence="6">Cell membrane</location>
        <topology evidence="6">Multi-pass membrane protein</topology>
    </subcellularLocation>
    <subcellularLocation>
        <location evidence="1">Membrane</location>
        <topology evidence="1">Multi-pass membrane protein</topology>
    </subcellularLocation>
</comment>
<evidence type="ECO:0000256" key="6">
    <source>
        <dbReference type="HAMAP-Rule" id="MF_00038"/>
    </source>
</evidence>
<keyword evidence="6" id="KW-0131">Cell cycle</keyword>
<keyword evidence="6" id="KW-0573">Peptidoglycan synthesis</keyword>
<evidence type="ECO:0000256" key="2">
    <source>
        <dbReference type="ARBA" id="ARBA00022679"/>
    </source>
</evidence>
<feature type="binding site" evidence="7">
    <location>
        <position position="274"/>
    </location>
    <ligand>
        <name>Mg(2+)</name>
        <dbReference type="ChEBI" id="CHEBI:18420"/>
    </ligand>
</feature>
<keyword evidence="6 7" id="KW-0479">Metal-binding</keyword>
<keyword evidence="6" id="KW-0133">Cell shape</keyword>
<dbReference type="Proteomes" id="UP000178771">
    <property type="component" value="Unassembled WGS sequence"/>
</dbReference>
<dbReference type="GO" id="GO:0008360">
    <property type="term" value="P:regulation of cell shape"/>
    <property type="evidence" value="ECO:0007669"/>
    <property type="project" value="UniProtKB-KW"/>
</dbReference>
<feature type="transmembrane region" description="Helical" evidence="6">
    <location>
        <begin position="246"/>
        <end position="263"/>
    </location>
</feature>
<dbReference type="PANTHER" id="PTHR22926">
    <property type="entry name" value="PHOSPHO-N-ACETYLMURAMOYL-PENTAPEPTIDE-TRANSFERASE"/>
    <property type="match status" value="1"/>
</dbReference>
<dbReference type="GO" id="GO:0071555">
    <property type="term" value="P:cell wall organization"/>
    <property type="evidence" value="ECO:0007669"/>
    <property type="project" value="UniProtKB-KW"/>
</dbReference>
<dbReference type="GO" id="GO:0046872">
    <property type="term" value="F:metal ion binding"/>
    <property type="evidence" value="ECO:0007669"/>
    <property type="project" value="UniProtKB-KW"/>
</dbReference>
<keyword evidence="2 6" id="KW-0808">Transferase</keyword>
<proteinExistence type="inferred from homology"/>
<keyword evidence="6" id="KW-0961">Cell wall biogenesis/degradation</keyword>
<dbReference type="InterPro" id="IPR003524">
    <property type="entry name" value="PNAcMuramoyl-5peptid_Trfase"/>
</dbReference>
<keyword evidence="4 6" id="KW-1133">Transmembrane helix</keyword>
<protein>
    <recommendedName>
        <fullName evidence="6">Phospho-N-acetylmuramoyl-pentapeptide-transferase</fullName>
        <ecNumber evidence="6">2.7.8.13</ecNumber>
    </recommendedName>
    <alternativeName>
        <fullName evidence="6">UDP-MurNAc-pentapeptide phosphotransferase</fullName>
    </alternativeName>
</protein>
<comment type="pathway">
    <text evidence="6">Cell wall biogenesis; peptidoglycan biosynthesis.</text>
</comment>
<feature type="transmembrane region" description="Helical" evidence="6">
    <location>
        <begin position="6"/>
        <end position="27"/>
    </location>
</feature>
<dbReference type="STRING" id="1802624.A2982_01720"/>
<feature type="transmembrane region" description="Helical" evidence="6">
    <location>
        <begin position="347"/>
        <end position="365"/>
    </location>
</feature>
<feature type="transmembrane region" description="Helical" evidence="6">
    <location>
        <begin position="48"/>
        <end position="71"/>
    </location>
</feature>
<dbReference type="GO" id="GO:0005886">
    <property type="term" value="C:plasma membrane"/>
    <property type="evidence" value="ECO:0007669"/>
    <property type="project" value="UniProtKB-SubCell"/>
</dbReference>
<evidence type="ECO:0000256" key="1">
    <source>
        <dbReference type="ARBA" id="ARBA00004141"/>
    </source>
</evidence>
<dbReference type="GO" id="GO:0051301">
    <property type="term" value="P:cell division"/>
    <property type="evidence" value="ECO:0007669"/>
    <property type="project" value="UniProtKB-KW"/>
</dbReference>
<evidence type="ECO:0000313" key="9">
    <source>
        <dbReference type="Proteomes" id="UP000178771"/>
    </source>
</evidence>
<feature type="transmembrane region" description="Helical" evidence="6">
    <location>
        <begin position="297"/>
        <end position="318"/>
    </location>
</feature>
<keyword evidence="3 6" id="KW-0812">Transmembrane</keyword>
<evidence type="ECO:0000256" key="3">
    <source>
        <dbReference type="ARBA" id="ARBA00022692"/>
    </source>
</evidence>
<dbReference type="EMBL" id="MEVH01000005">
    <property type="protein sequence ID" value="OGC52185.1"/>
    <property type="molecule type" value="Genomic_DNA"/>
</dbReference>
<dbReference type="GO" id="GO:0009252">
    <property type="term" value="P:peptidoglycan biosynthetic process"/>
    <property type="evidence" value="ECO:0007669"/>
    <property type="project" value="UniProtKB-UniRule"/>
</dbReference>
<keyword evidence="6" id="KW-1003">Cell membrane</keyword>
<evidence type="ECO:0000256" key="5">
    <source>
        <dbReference type="ARBA" id="ARBA00023136"/>
    </source>
</evidence>
<dbReference type="UniPathway" id="UPA00219"/>
<feature type="transmembrane region" description="Helical" evidence="6">
    <location>
        <begin position="158"/>
        <end position="176"/>
    </location>
</feature>
<keyword evidence="5 6" id="KW-0472">Membrane</keyword>
<name>A0A1F4V4P5_UNCKA</name>
<comment type="similarity">
    <text evidence="6">Belongs to the glycosyltransferase 4 family. MraY subfamily.</text>
</comment>
<evidence type="ECO:0000256" key="4">
    <source>
        <dbReference type="ARBA" id="ARBA00022989"/>
    </source>
</evidence>